<evidence type="ECO:0000256" key="9">
    <source>
        <dbReference type="ARBA" id="ARBA00022777"/>
    </source>
</evidence>
<dbReference type="Pfam" id="PF02518">
    <property type="entry name" value="HATPase_c"/>
    <property type="match status" value="1"/>
</dbReference>
<keyword evidence="7 14" id="KW-0812">Transmembrane</keyword>
<evidence type="ECO:0000313" key="17">
    <source>
        <dbReference type="EMBL" id="CZR02353.1"/>
    </source>
</evidence>
<gene>
    <name evidence="17" type="ORF">Tpal_2740</name>
</gene>
<dbReference type="InterPro" id="IPR050398">
    <property type="entry name" value="HssS/ArlS-like"/>
</dbReference>
<evidence type="ECO:0000256" key="8">
    <source>
        <dbReference type="ARBA" id="ARBA00022741"/>
    </source>
</evidence>
<evidence type="ECO:0000256" key="10">
    <source>
        <dbReference type="ARBA" id="ARBA00022840"/>
    </source>
</evidence>
<evidence type="ECO:0000256" key="5">
    <source>
        <dbReference type="ARBA" id="ARBA00022553"/>
    </source>
</evidence>
<protein>
    <recommendedName>
        <fullName evidence="3">histidine kinase</fullName>
        <ecNumber evidence="3">2.7.13.3</ecNumber>
    </recommendedName>
</protein>
<evidence type="ECO:0000313" key="18">
    <source>
        <dbReference type="Proteomes" id="UP000242754"/>
    </source>
</evidence>
<dbReference type="Proteomes" id="UP000242754">
    <property type="component" value="Unassembled WGS sequence"/>
</dbReference>
<keyword evidence="11 14" id="KW-1133">Transmembrane helix</keyword>
<dbReference type="InterPro" id="IPR003594">
    <property type="entry name" value="HATPase_dom"/>
</dbReference>
<comment type="subcellular location">
    <subcellularLocation>
        <location evidence="2">Cell membrane</location>
        <topology evidence="2">Multi-pass membrane protein</topology>
    </subcellularLocation>
</comment>
<dbReference type="CDD" id="cd00082">
    <property type="entry name" value="HisKA"/>
    <property type="match status" value="1"/>
</dbReference>
<accession>A0A143YZD3</accession>
<dbReference type="InterPro" id="IPR036097">
    <property type="entry name" value="HisK_dim/P_sf"/>
</dbReference>
<dbReference type="Pfam" id="PF00512">
    <property type="entry name" value="HisKA"/>
    <property type="match status" value="1"/>
</dbReference>
<dbReference type="PROSITE" id="PS50885">
    <property type="entry name" value="HAMP"/>
    <property type="match status" value="1"/>
</dbReference>
<evidence type="ECO:0000256" key="7">
    <source>
        <dbReference type="ARBA" id="ARBA00022692"/>
    </source>
</evidence>
<dbReference type="EC" id="2.7.13.3" evidence="3"/>
<keyword evidence="9" id="KW-0418">Kinase</keyword>
<evidence type="ECO:0000259" key="16">
    <source>
        <dbReference type="PROSITE" id="PS50885"/>
    </source>
</evidence>
<keyword evidence="4" id="KW-1003">Cell membrane</keyword>
<evidence type="ECO:0000256" key="12">
    <source>
        <dbReference type="ARBA" id="ARBA00023012"/>
    </source>
</evidence>
<dbReference type="InterPro" id="IPR004358">
    <property type="entry name" value="Sig_transdc_His_kin-like_C"/>
</dbReference>
<dbReference type="SUPFAM" id="SSF55874">
    <property type="entry name" value="ATPase domain of HSP90 chaperone/DNA topoisomerase II/histidine kinase"/>
    <property type="match status" value="1"/>
</dbReference>
<dbReference type="GO" id="GO:0005524">
    <property type="term" value="F:ATP binding"/>
    <property type="evidence" value="ECO:0007669"/>
    <property type="project" value="UniProtKB-KW"/>
</dbReference>
<keyword evidence="18" id="KW-1185">Reference proteome</keyword>
<dbReference type="Gene3D" id="3.30.565.10">
    <property type="entry name" value="Histidine kinase-like ATPase, C-terminal domain"/>
    <property type="match status" value="1"/>
</dbReference>
<feature type="transmembrane region" description="Helical" evidence="14">
    <location>
        <begin position="65"/>
        <end position="83"/>
    </location>
</feature>
<dbReference type="EMBL" id="FJNE01000012">
    <property type="protein sequence ID" value="CZR02353.1"/>
    <property type="molecule type" value="Genomic_DNA"/>
</dbReference>
<feature type="domain" description="Histidine kinase" evidence="15">
    <location>
        <begin position="152"/>
        <end position="369"/>
    </location>
</feature>
<reference evidence="17 18" key="1">
    <citation type="submission" date="2016-02" db="EMBL/GenBank/DDBJ databases">
        <authorList>
            <person name="Wen L."/>
            <person name="He K."/>
            <person name="Yang H."/>
        </authorList>
    </citation>
    <scope>NUCLEOTIDE SEQUENCE [LARGE SCALE GENOMIC DNA]</scope>
    <source>
        <strain evidence="17">Trichococcus palustris</strain>
    </source>
</reference>
<sequence length="379" mass="43008">MKSKELSELIFEGVVTLTIVYLLYMGMLMILARLVSAPPVLLRQMPSLRSVVLIVDAFMSIYRDIFQWIAAIFAGVFTWWRLARRYKQMQLGHILDELHYIAAGNFDYRIDANNSGSYVDVVNSINTLVESTVEAMEEERKIEQSKDELITNVSHDIRTPLTSIIGYLGLIEAGQFETNEEATRYIHIAYTKALQMKVLVDDLFEYTRVRQPTTPLLLKTINLGHFLEQVAADYELESRKRNVEIEVFLKTDPLMVEVDVDKIARVFNNLISNALKYGHGATWIHIEAEKIGSEVVIAVKNNGERIPSKALEEVFGRFYRVENSRSKETGGTGLGLAIAQSIVALHGGYIYAESDEKETKFVLHLPLEQKGKKEEKANA</sequence>
<dbReference type="PANTHER" id="PTHR45528:SF1">
    <property type="entry name" value="SENSOR HISTIDINE KINASE CPXA"/>
    <property type="match status" value="1"/>
</dbReference>
<name>A0A143YZD3_9LACT</name>
<comment type="catalytic activity">
    <reaction evidence="1">
        <text>ATP + protein L-histidine = ADP + protein N-phospho-L-histidine.</text>
        <dbReference type="EC" id="2.7.13.3"/>
    </reaction>
</comment>
<dbReference type="SMART" id="SM00387">
    <property type="entry name" value="HATPase_c"/>
    <property type="match status" value="1"/>
</dbReference>
<evidence type="ECO:0000256" key="14">
    <source>
        <dbReference type="SAM" id="Phobius"/>
    </source>
</evidence>
<evidence type="ECO:0000256" key="4">
    <source>
        <dbReference type="ARBA" id="ARBA00022475"/>
    </source>
</evidence>
<dbReference type="PRINTS" id="PR00344">
    <property type="entry name" value="BCTRLSENSOR"/>
</dbReference>
<dbReference type="GO" id="GO:0005886">
    <property type="term" value="C:plasma membrane"/>
    <property type="evidence" value="ECO:0007669"/>
    <property type="project" value="UniProtKB-SubCell"/>
</dbReference>
<evidence type="ECO:0000256" key="3">
    <source>
        <dbReference type="ARBA" id="ARBA00012438"/>
    </source>
</evidence>
<keyword evidence="5" id="KW-0597">Phosphoprotein</keyword>
<evidence type="ECO:0000256" key="13">
    <source>
        <dbReference type="ARBA" id="ARBA00023136"/>
    </source>
</evidence>
<keyword evidence="12" id="KW-0902">Two-component regulatory system</keyword>
<dbReference type="SUPFAM" id="SSF47384">
    <property type="entry name" value="Homodimeric domain of signal transducing histidine kinase"/>
    <property type="match status" value="1"/>
</dbReference>
<dbReference type="GO" id="GO:0000155">
    <property type="term" value="F:phosphorelay sensor kinase activity"/>
    <property type="evidence" value="ECO:0007669"/>
    <property type="project" value="InterPro"/>
</dbReference>
<dbReference type="SMART" id="SM00388">
    <property type="entry name" value="HisKA"/>
    <property type="match status" value="1"/>
</dbReference>
<dbReference type="FunFam" id="1.10.287.130:FF:000008">
    <property type="entry name" value="Two-component sensor histidine kinase"/>
    <property type="match status" value="1"/>
</dbReference>
<dbReference type="InterPro" id="IPR005467">
    <property type="entry name" value="His_kinase_dom"/>
</dbReference>
<dbReference type="FunFam" id="3.30.565.10:FF:000013">
    <property type="entry name" value="Two-component sensor histidine kinase"/>
    <property type="match status" value="1"/>
</dbReference>
<organism evidence="17 18">
    <name type="scientific">Trichococcus palustris</name>
    <dbReference type="NCBI Taxonomy" id="140314"/>
    <lineage>
        <taxon>Bacteria</taxon>
        <taxon>Bacillati</taxon>
        <taxon>Bacillota</taxon>
        <taxon>Bacilli</taxon>
        <taxon>Lactobacillales</taxon>
        <taxon>Carnobacteriaceae</taxon>
        <taxon>Trichococcus</taxon>
    </lineage>
</organism>
<dbReference type="InterPro" id="IPR003660">
    <property type="entry name" value="HAMP_dom"/>
</dbReference>
<keyword evidence="10" id="KW-0067">ATP-binding</keyword>
<evidence type="ECO:0000256" key="1">
    <source>
        <dbReference type="ARBA" id="ARBA00000085"/>
    </source>
</evidence>
<dbReference type="InterPro" id="IPR036890">
    <property type="entry name" value="HATPase_C_sf"/>
</dbReference>
<keyword evidence="8" id="KW-0547">Nucleotide-binding</keyword>
<dbReference type="Gene3D" id="1.10.287.130">
    <property type="match status" value="1"/>
</dbReference>
<evidence type="ECO:0000256" key="2">
    <source>
        <dbReference type="ARBA" id="ARBA00004651"/>
    </source>
</evidence>
<dbReference type="PROSITE" id="PS50109">
    <property type="entry name" value="HIS_KIN"/>
    <property type="match status" value="1"/>
</dbReference>
<dbReference type="CDD" id="cd00075">
    <property type="entry name" value="HATPase"/>
    <property type="match status" value="1"/>
</dbReference>
<dbReference type="PANTHER" id="PTHR45528">
    <property type="entry name" value="SENSOR HISTIDINE KINASE CPXA"/>
    <property type="match status" value="1"/>
</dbReference>
<evidence type="ECO:0000259" key="15">
    <source>
        <dbReference type="PROSITE" id="PS50109"/>
    </source>
</evidence>
<evidence type="ECO:0000256" key="6">
    <source>
        <dbReference type="ARBA" id="ARBA00022679"/>
    </source>
</evidence>
<evidence type="ECO:0000256" key="11">
    <source>
        <dbReference type="ARBA" id="ARBA00022989"/>
    </source>
</evidence>
<dbReference type="AlphaFoldDB" id="A0A143YZD3"/>
<keyword evidence="6" id="KW-0808">Transferase</keyword>
<dbReference type="STRING" id="140314.SAMN04488076_1326"/>
<feature type="domain" description="HAMP" evidence="16">
    <location>
        <begin position="85"/>
        <end position="137"/>
    </location>
</feature>
<dbReference type="InterPro" id="IPR003661">
    <property type="entry name" value="HisK_dim/P_dom"/>
</dbReference>
<keyword evidence="13 14" id="KW-0472">Membrane</keyword>
<proteinExistence type="predicted"/>
<feature type="transmembrane region" description="Helical" evidence="14">
    <location>
        <begin position="9"/>
        <end position="35"/>
    </location>
</feature>